<proteinExistence type="predicted"/>
<evidence type="ECO:0000313" key="2">
    <source>
        <dbReference type="Proteomes" id="UP000789920"/>
    </source>
</evidence>
<organism evidence="1 2">
    <name type="scientific">Racocetra persica</name>
    <dbReference type="NCBI Taxonomy" id="160502"/>
    <lineage>
        <taxon>Eukaryota</taxon>
        <taxon>Fungi</taxon>
        <taxon>Fungi incertae sedis</taxon>
        <taxon>Mucoromycota</taxon>
        <taxon>Glomeromycotina</taxon>
        <taxon>Glomeromycetes</taxon>
        <taxon>Diversisporales</taxon>
        <taxon>Gigasporaceae</taxon>
        <taxon>Racocetra</taxon>
    </lineage>
</organism>
<feature type="non-terminal residue" evidence="1">
    <location>
        <position position="1"/>
    </location>
</feature>
<protein>
    <submittedName>
        <fullName evidence="1">12097_t:CDS:1</fullName>
    </submittedName>
</protein>
<sequence>ILLANHVKKEYYVCRIKEDLWEDFKKVYEELYNLCDLNDLNSDTFLALIIKNAFISEDERTHANAIWTQAVLKLIFDENYLLAKLDSDIVDTWYQKLLKKANDTNKKDACASSANSQVGSLDSMDVDDLYENLPDSDSESHLSDNGIKDNDSDNNYDPTSRKAT</sequence>
<name>A0ACA9KKJ6_9GLOM</name>
<dbReference type="Proteomes" id="UP000789920">
    <property type="component" value="Unassembled WGS sequence"/>
</dbReference>
<gene>
    <name evidence="1" type="ORF">RPERSI_LOCUS913</name>
</gene>
<dbReference type="EMBL" id="CAJVQC010000743">
    <property type="protein sequence ID" value="CAG8479331.1"/>
    <property type="molecule type" value="Genomic_DNA"/>
</dbReference>
<accession>A0ACA9KKJ6</accession>
<keyword evidence="2" id="KW-1185">Reference proteome</keyword>
<reference evidence="1" key="1">
    <citation type="submission" date="2021-06" db="EMBL/GenBank/DDBJ databases">
        <authorList>
            <person name="Kallberg Y."/>
            <person name="Tangrot J."/>
            <person name="Rosling A."/>
        </authorList>
    </citation>
    <scope>NUCLEOTIDE SEQUENCE</scope>
    <source>
        <strain evidence="1">MA461A</strain>
    </source>
</reference>
<evidence type="ECO:0000313" key="1">
    <source>
        <dbReference type="EMBL" id="CAG8479331.1"/>
    </source>
</evidence>
<comment type="caution">
    <text evidence="1">The sequence shown here is derived from an EMBL/GenBank/DDBJ whole genome shotgun (WGS) entry which is preliminary data.</text>
</comment>